<organism evidence="10 11">
    <name type="scientific">Caballeronia zhejiangensis</name>
    <dbReference type="NCBI Taxonomy" id="871203"/>
    <lineage>
        <taxon>Bacteria</taxon>
        <taxon>Pseudomonadati</taxon>
        <taxon>Pseudomonadota</taxon>
        <taxon>Betaproteobacteria</taxon>
        <taxon>Burkholderiales</taxon>
        <taxon>Burkholderiaceae</taxon>
        <taxon>Caballeronia</taxon>
    </lineage>
</organism>
<feature type="domain" description="Major facilitator superfamily (MFS) profile" evidence="9">
    <location>
        <begin position="23"/>
        <end position="429"/>
    </location>
</feature>
<proteinExistence type="predicted"/>
<feature type="transmembrane region" description="Helical" evidence="8">
    <location>
        <begin position="24"/>
        <end position="46"/>
    </location>
</feature>
<keyword evidence="3" id="KW-1003">Cell membrane</keyword>
<dbReference type="RefSeq" id="WP_033536361.1">
    <property type="nucleotide sequence ID" value="NZ_JFHD01000041.1"/>
</dbReference>
<dbReference type="AlphaFoldDB" id="A0A656Q9H0"/>
<evidence type="ECO:0000256" key="5">
    <source>
        <dbReference type="ARBA" id="ARBA00022847"/>
    </source>
</evidence>
<evidence type="ECO:0000256" key="1">
    <source>
        <dbReference type="ARBA" id="ARBA00004651"/>
    </source>
</evidence>
<protein>
    <submittedName>
        <fullName evidence="10">MFS transporter</fullName>
    </submittedName>
</protein>
<gene>
    <name evidence="10" type="ORF">BG60_26680</name>
</gene>
<comment type="caution">
    <text evidence="10">The sequence shown here is derived from an EMBL/GenBank/DDBJ whole genome shotgun (WGS) entry which is preliminary data.</text>
</comment>
<dbReference type="PROSITE" id="PS50850">
    <property type="entry name" value="MFS"/>
    <property type="match status" value="1"/>
</dbReference>
<evidence type="ECO:0000256" key="8">
    <source>
        <dbReference type="SAM" id="Phobius"/>
    </source>
</evidence>
<dbReference type="SUPFAM" id="SSF103473">
    <property type="entry name" value="MFS general substrate transporter"/>
    <property type="match status" value="1"/>
</dbReference>
<keyword evidence="2" id="KW-0813">Transport</keyword>
<dbReference type="Pfam" id="PF07690">
    <property type="entry name" value="MFS_1"/>
    <property type="match status" value="1"/>
</dbReference>
<keyword evidence="5" id="KW-0769">Symport</keyword>
<feature type="transmembrane region" description="Helical" evidence="8">
    <location>
        <begin position="276"/>
        <end position="299"/>
    </location>
</feature>
<accession>A0A656Q9H0</accession>
<reference evidence="10 11" key="1">
    <citation type="submission" date="2014-03" db="EMBL/GenBank/DDBJ databases">
        <title>Draft Genome Sequences of Four Burkholderia Strains.</title>
        <authorList>
            <person name="Liu X.Y."/>
            <person name="Li C.X."/>
            <person name="Xu J.H."/>
        </authorList>
    </citation>
    <scope>NUCLEOTIDE SEQUENCE [LARGE SCALE GENOMIC DNA]</scope>
    <source>
        <strain evidence="10 11">OP-1</strain>
    </source>
</reference>
<feature type="transmembrane region" description="Helical" evidence="8">
    <location>
        <begin position="94"/>
        <end position="113"/>
    </location>
</feature>
<evidence type="ECO:0000256" key="2">
    <source>
        <dbReference type="ARBA" id="ARBA00022448"/>
    </source>
</evidence>
<feature type="transmembrane region" description="Helical" evidence="8">
    <location>
        <begin position="247"/>
        <end position="270"/>
    </location>
</feature>
<dbReference type="Proteomes" id="UP000027451">
    <property type="component" value="Unassembled WGS sequence"/>
</dbReference>
<dbReference type="Gene3D" id="1.20.1250.20">
    <property type="entry name" value="MFS general substrate transporter like domains"/>
    <property type="match status" value="1"/>
</dbReference>
<feature type="transmembrane region" description="Helical" evidence="8">
    <location>
        <begin position="66"/>
        <end position="87"/>
    </location>
</feature>
<dbReference type="InterPro" id="IPR036259">
    <property type="entry name" value="MFS_trans_sf"/>
</dbReference>
<evidence type="ECO:0000256" key="7">
    <source>
        <dbReference type="ARBA" id="ARBA00023136"/>
    </source>
</evidence>
<dbReference type="PANTHER" id="PTHR43528:SF3">
    <property type="entry name" value="CITRATE-PROTON SYMPORTER"/>
    <property type="match status" value="1"/>
</dbReference>
<feature type="transmembrane region" description="Helical" evidence="8">
    <location>
        <begin position="375"/>
        <end position="396"/>
    </location>
</feature>
<name>A0A656Q9H0_9BURK</name>
<dbReference type="OrthoDB" id="6766492at2"/>
<evidence type="ECO:0000313" key="10">
    <source>
        <dbReference type="EMBL" id="KDR25866.1"/>
    </source>
</evidence>
<dbReference type="InterPro" id="IPR020846">
    <property type="entry name" value="MFS_dom"/>
</dbReference>
<evidence type="ECO:0000256" key="3">
    <source>
        <dbReference type="ARBA" id="ARBA00022475"/>
    </source>
</evidence>
<evidence type="ECO:0000259" key="9">
    <source>
        <dbReference type="PROSITE" id="PS50850"/>
    </source>
</evidence>
<dbReference type="PANTHER" id="PTHR43528">
    <property type="entry name" value="ALPHA-KETOGLUTARATE PERMEASE"/>
    <property type="match status" value="1"/>
</dbReference>
<dbReference type="InterPro" id="IPR051084">
    <property type="entry name" value="H+-coupled_symporters"/>
</dbReference>
<dbReference type="GO" id="GO:0015293">
    <property type="term" value="F:symporter activity"/>
    <property type="evidence" value="ECO:0007669"/>
    <property type="project" value="UniProtKB-KW"/>
</dbReference>
<keyword evidence="7 8" id="KW-0472">Membrane</keyword>
<dbReference type="GO" id="GO:0005886">
    <property type="term" value="C:plasma membrane"/>
    <property type="evidence" value="ECO:0007669"/>
    <property type="project" value="UniProtKB-SubCell"/>
</dbReference>
<evidence type="ECO:0000256" key="6">
    <source>
        <dbReference type="ARBA" id="ARBA00022989"/>
    </source>
</evidence>
<dbReference type="InterPro" id="IPR011701">
    <property type="entry name" value="MFS"/>
</dbReference>
<feature type="transmembrane region" description="Helical" evidence="8">
    <location>
        <begin position="337"/>
        <end position="363"/>
    </location>
</feature>
<feature type="transmembrane region" description="Helical" evidence="8">
    <location>
        <begin position="311"/>
        <end position="331"/>
    </location>
</feature>
<keyword evidence="11" id="KW-1185">Reference proteome</keyword>
<comment type="subcellular location">
    <subcellularLocation>
        <location evidence="1">Cell membrane</location>
        <topology evidence="1">Multi-pass membrane protein</topology>
    </subcellularLocation>
</comment>
<evidence type="ECO:0000313" key="11">
    <source>
        <dbReference type="Proteomes" id="UP000027451"/>
    </source>
</evidence>
<evidence type="ECO:0000256" key="4">
    <source>
        <dbReference type="ARBA" id="ARBA00022692"/>
    </source>
</evidence>
<keyword evidence="4 8" id="KW-0812">Transmembrane</keyword>
<sequence>MPTTNNTDAAATVTVRSGSRKMMIAGTVIGNCLEFYDFTVYTYFAVIIGKLYFPSQDPTVSLMSSVATFAAGFITRPLGSLLLGLYADRRGRKAALSLTILLMAFGTGLIAITPTYDQIGVAAPILIVLARLLQGFSQGGEFGTATSTLLEAGDQKARGLRVSWQLATQGTGTILGAGLAALLSATLSREALDAWGWRLPFIFGVLIAPVGIYLRRNLHEDWVASATEGSATGILRELFTTHLRTQILITLTGMGGTVTVYLLNFMPIYAIKTFGLPMATSMLVGVSTGMVTMFAGPLAGATSDRLRSRKTLIFIGRGALLVGLLPAFLFINRTPSVSVILPITACLTFFYAFGSATSFTLMCESLPRAVRATGISIAYAVSVCVFGGTAQFVSVWLVRISGDPVAPAWYATACVAVSLLAVSLLKETGNKSLR</sequence>
<feature type="transmembrane region" description="Helical" evidence="8">
    <location>
        <begin position="194"/>
        <end position="214"/>
    </location>
</feature>
<dbReference type="FunFam" id="1.20.1250.20:FF:000001">
    <property type="entry name" value="Dicarboxylate MFS transporter"/>
    <property type="match status" value="1"/>
</dbReference>
<dbReference type="EMBL" id="JFHD01000041">
    <property type="protein sequence ID" value="KDR25866.1"/>
    <property type="molecule type" value="Genomic_DNA"/>
</dbReference>
<keyword evidence="6 8" id="KW-1133">Transmembrane helix</keyword>
<feature type="transmembrane region" description="Helical" evidence="8">
    <location>
        <begin position="408"/>
        <end position="425"/>
    </location>
</feature>